<dbReference type="PRINTS" id="PR00081">
    <property type="entry name" value="GDHRDH"/>
</dbReference>
<organism evidence="4 5">
    <name type="scientific">Dendrothele bispora (strain CBS 962.96)</name>
    <dbReference type="NCBI Taxonomy" id="1314807"/>
    <lineage>
        <taxon>Eukaryota</taxon>
        <taxon>Fungi</taxon>
        <taxon>Dikarya</taxon>
        <taxon>Basidiomycota</taxon>
        <taxon>Agaricomycotina</taxon>
        <taxon>Agaricomycetes</taxon>
        <taxon>Agaricomycetidae</taxon>
        <taxon>Agaricales</taxon>
        <taxon>Agaricales incertae sedis</taxon>
        <taxon>Dendrothele</taxon>
    </lineage>
</organism>
<dbReference type="PANTHER" id="PTHR24320">
    <property type="entry name" value="RETINOL DEHYDROGENASE"/>
    <property type="match status" value="1"/>
</dbReference>
<dbReference type="Gene3D" id="3.40.50.720">
    <property type="entry name" value="NAD(P)-binding Rossmann-like Domain"/>
    <property type="match status" value="1"/>
</dbReference>
<name>A0A4S8MVG7_DENBC</name>
<protein>
    <submittedName>
        <fullName evidence="4">NAD(P)-binding protein</fullName>
    </submittedName>
</protein>
<gene>
    <name evidence="4" type="ORF">K435DRAFT_710462</name>
</gene>
<dbReference type="Proteomes" id="UP000297245">
    <property type="component" value="Unassembled WGS sequence"/>
</dbReference>
<evidence type="ECO:0000313" key="5">
    <source>
        <dbReference type="Proteomes" id="UP000297245"/>
    </source>
</evidence>
<dbReference type="Pfam" id="PF00106">
    <property type="entry name" value="adh_short"/>
    <property type="match status" value="1"/>
</dbReference>
<dbReference type="InterPro" id="IPR002347">
    <property type="entry name" value="SDR_fam"/>
</dbReference>
<dbReference type="SUPFAM" id="SSF51735">
    <property type="entry name" value="NAD(P)-binding Rossmann-fold domains"/>
    <property type="match status" value="1"/>
</dbReference>
<sequence>MGTVLSFYQELFPPAPIFSVDDIPDLSGKVFIVTGGNSGVGKEIVKALLSHNARVYIACRSQSNAQEVIDELKVSTGKEALFLQLDLSDLKSVKESARVFTEKERTLNVLINNAGVMMPPITQLTKDGYDLQFGTHVLGHYYFTKLLLPTLISTAKSSVPSRIVTVASTGALMTGGLNFDTFKDTPARKKLGTQGLYIQSKFGSIVLAQELARRYGDQGIVATSLNPGSLKSNLYRHVTSPIQKAISALITHPVPLGALTPLYVATHPSGDTFNGQFFIPWARPGSLRKEPLDPQLGKELWAWLEEQVAGLD</sequence>
<keyword evidence="2" id="KW-0521">NADP</keyword>
<accession>A0A4S8MVG7</accession>
<reference evidence="4 5" key="1">
    <citation type="journal article" date="2019" name="Nat. Ecol. Evol.">
        <title>Megaphylogeny resolves global patterns of mushroom evolution.</title>
        <authorList>
            <person name="Varga T."/>
            <person name="Krizsan K."/>
            <person name="Foldi C."/>
            <person name="Dima B."/>
            <person name="Sanchez-Garcia M."/>
            <person name="Sanchez-Ramirez S."/>
            <person name="Szollosi G.J."/>
            <person name="Szarkandi J.G."/>
            <person name="Papp V."/>
            <person name="Albert L."/>
            <person name="Andreopoulos W."/>
            <person name="Angelini C."/>
            <person name="Antonin V."/>
            <person name="Barry K.W."/>
            <person name="Bougher N.L."/>
            <person name="Buchanan P."/>
            <person name="Buyck B."/>
            <person name="Bense V."/>
            <person name="Catcheside P."/>
            <person name="Chovatia M."/>
            <person name="Cooper J."/>
            <person name="Damon W."/>
            <person name="Desjardin D."/>
            <person name="Finy P."/>
            <person name="Geml J."/>
            <person name="Haridas S."/>
            <person name="Hughes K."/>
            <person name="Justo A."/>
            <person name="Karasinski D."/>
            <person name="Kautmanova I."/>
            <person name="Kiss B."/>
            <person name="Kocsube S."/>
            <person name="Kotiranta H."/>
            <person name="LaButti K.M."/>
            <person name="Lechner B.E."/>
            <person name="Liimatainen K."/>
            <person name="Lipzen A."/>
            <person name="Lukacs Z."/>
            <person name="Mihaltcheva S."/>
            <person name="Morgado L.N."/>
            <person name="Niskanen T."/>
            <person name="Noordeloos M.E."/>
            <person name="Ohm R.A."/>
            <person name="Ortiz-Santana B."/>
            <person name="Ovrebo C."/>
            <person name="Racz N."/>
            <person name="Riley R."/>
            <person name="Savchenko A."/>
            <person name="Shiryaev A."/>
            <person name="Soop K."/>
            <person name="Spirin V."/>
            <person name="Szebenyi C."/>
            <person name="Tomsovsky M."/>
            <person name="Tulloss R.E."/>
            <person name="Uehling J."/>
            <person name="Grigoriev I.V."/>
            <person name="Vagvolgyi C."/>
            <person name="Papp T."/>
            <person name="Martin F.M."/>
            <person name="Miettinen O."/>
            <person name="Hibbett D.S."/>
            <person name="Nagy L.G."/>
        </authorList>
    </citation>
    <scope>NUCLEOTIDE SEQUENCE [LARGE SCALE GENOMIC DNA]</scope>
    <source>
        <strain evidence="4 5">CBS 962.96</strain>
    </source>
</reference>
<dbReference type="PANTHER" id="PTHR24320:SF236">
    <property type="entry name" value="SHORT-CHAIN DEHYDROGENASE-RELATED"/>
    <property type="match status" value="1"/>
</dbReference>
<dbReference type="GO" id="GO:0016491">
    <property type="term" value="F:oxidoreductase activity"/>
    <property type="evidence" value="ECO:0007669"/>
    <property type="project" value="UniProtKB-KW"/>
</dbReference>
<dbReference type="AlphaFoldDB" id="A0A4S8MVG7"/>
<evidence type="ECO:0000313" key="4">
    <source>
        <dbReference type="EMBL" id="THV07125.1"/>
    </source>
</evidence>
<keyword evidence="5" id="KW-1185">Reference proteome</keyword>
<dbReference type="EMBL" id="ML179039">
    <property type="protein sequence ID" value="THV07125.1"/>
    <property type="molecule type" value="Genomic_DNA"/>
</dbReference>
<dbReference type="InterPro" id="IPR036291">
    <property type="entry name" value="NAD(P)-bd_dom_sf"/>
</dbReference>
<evidence type="ECO:0000256" key="1">
    <source>
        <dbReference type="ARBA" id="ARBA00006484"/>
    </source>
</evidence>
<dbReference type="OrthoDB" id="191139at2759"/>
<comment type="similarity">
    <text evidence="1">Belongs to the short-chain dehydrogenases/reductases (SDR) family.</text>
</comment>
<proteinExistence type="inferred from homology"/>
<keyword evidence="3" id="KW-0560">Oxidoreductase</keyword>
<evidence type="ECO:0000256" key="3">
    <source>
        <dbReference type="ARBA" id="ARBA00023002"/>
    </source>
</evidence>
<evidence type="ECO:0000256" key="2">
    <source>
        <dbReference type="ARBA" id="ARBA00022857"/>
    </source>
</evidence>